<dbReference type="Proteomes" id="UP000257045">
    <property type="component" value="Unassembled WGS sequence"/>
</dbReference>
<sequence>MQLMQAKSKLNLVGNPILALKMGLEKRWSGILKIKGAKMQCKMCQNQAVLKERISNENLICEYKRQFRLHISLPNEKIGFYHCPKCDYSFFATEGENDISGSNEFYNALNKISWYYFSEKHEYDFAKQFIHNGDKVLEVGCGKGAFAKYIPQAQYLGLEFSTDAKKMAEENGVNVQNISIQEYAKNHSGEADVVCSFQVLEHVSNPHSFIQAKVDACRGGGVILIAVPSEDSFIQYAVNGILNMPPHHVGRFNDKCLHNIAQIFNLKLIDLYHEKVQPEHINFYKSVMFSKRFFAPKLLDSNPLRKITNRLGRFFEKIPNEAFGHTVIAVYQKL</sequence>
<dbReference type="InterPro" id="IPR029063">
    <property type="entry name" value="SAM-dependent_MTases_sf"/>
</dbReference>
<dbReference type="PANTHER" id="PTHR43861">
    <property type="entry name" value="TRANS-ACONITATE 2-METHYLTRANSFERASE-RELATED"/>
    <property type="match status" value="1"/>
</dbReference>
<dbReference type="EMBL" id="NXLV01000001">
    <property type="protein sequence ID" value="RDU72131.1"/>
    <property type="molecule type" value="Genomic_DNA"/>
</dbReference>
<name>A0A3D8J5R1_9HELI</name>
<dbReference type="CDD" id="cd02440">
    <property type="entry name" value="AdoMet_MTases"/>
    <property type="match status" value="1"/>
</dbReference>
<evidence type="ECO:0000313" key="2">
    <source>
        <dbReference type="Proteomes" id="UP000257045"/>
    </source>
</evidence>
<comment type="caution">
    <text evidence="1">The sequence shown here is derived from an EMBL/GenBank/DDBJ whole genome shotgun (WGS) entry which is preliminary data.</text>
</comment>
<proteinExistence type="predicted"/>
<organism evidence="1 2">
    <name type="scientific">Helicobacter brantae</name>
    <dbReference type="NCBI Taxonomy" id="375927"/>
    <lineage>
        <taxon>Bacteria</taxon>
        <taxon>Pseudomonadati</taxon>
        <taxon>Campylobacterota</taxon>
        <taxon>Epsilonproteobacteria</taxon>
        <taxon>Campylobacterales</taxon>
        <taxon>Helicobacteraceae</taxon>
        <taxon>Helicobacter</taxon>
    </lineage>
</organism>
<dbReference type="AlphaFoldDB" id="A0A3D8J5R1"/>
<dbReference type="Pfam" id="PF13489">
    <property type="entry name" value="Methyltransf_23"/>
    <property type="match status" value="1"/>
</dbReference>
<evidence type="ECO:0000313" key="1">
    <source>
        <dbReference type="EMBL" id="RDU72131.1"/>
    </source>
</evidence>
<keyword evidence="2" id="KW-1185">Reference proteome</keyword>
<evidence type="ECO:0008006" key="3">
    <source>
        <dbReference type="Google" id="ProtNLM"/>
    </source>
</evidence>
<protein>
    <recommendedName>
        <fullName evidence="3">Class I SAM-dependent methyltransferase</fullName>
    </recommendedName>
</protein>
<reference evidence="1 2" key="1">
    <citation type="submission" date="2018-04" db="EMBL/GenBank/DDBJ databases">
        <title>Novel Campyloabacter and Helicobacter Species and Strains.</title>
        <authorList>
            <person name="Mannion A.J."/>
            <person name="Shen Z."/>
            <person name="Fox J.G."/>
        </authorList>
    </citation>
    <scope>NUCLEOTIDE SEQUENCE [LARGE SCALE GENOMIC DNA]</scope>
    <source>
        <strain evidence="1 2">MIT 04-9366</strain>
    </source>
</reference>
<dbReference type="SUPFAM" id="SSF53335">
    <property type="entry name" value="S-adenosyl-L-methionine-dependent methyltransferases"/>
    <property type="match status" value="1"/>
</dbReference>
<dbReference type="Gene3D" id="3.40.50.150">
    <property type="entry name" value="Vaccinia Virus protein VP39"/>
    <property type="match status" value="1"/>
</dbReference>
<accession>A0A3D8J5R1</accession>
<dbReference type="PANTHER" id="PTHR43861:SF6">
    <property type="entry name" value="METHYLTRANSFERASE TYPE 11"/>
    <property type="match status" value="1"/>
</dbReference>
<gene>
    <name evidence="1" type="ORF">CQA58_00570</name>
</gene>